<keyword evidence="18" id="KW-1185">Reference proteome</keyword>
<evidence type="ECO:0000313" key="18">
    <source>
        <dbReference type="Proteomes" id="UP000009022"/>
    </source>
</evidence>
<keyword evidence="3" id="KW-0547">Nucleotide-binding</keyword>
<dbReference type="GO" id="GO:0003684">
    <property type="term" value="F:damaged DNA binding"/>
    <property type="evidence" value="ECO:0007669"/>
    <property type="project" value="InterPro"/>
</dbReference>
<keyword evidence="6" id="KW-0347">Helicase</keyword>
<dbReference type="InterPro" id="IPR005160">
    <property type="entry name" value="Ku_C"/>
</dbReference>
<dbReference type="CTD" id="6758256"/>
<dbReference type="STRING" id="10228.B3S9Y9"/>
<dbReference type="GO" id="GO:0005524">
    <property type="term" value="F:ATP binding"/>
    <property type="evidence" value="ECO:0007669"/>
    <property type="project" value="UniProtKB-KW"/>
</dbReference>
<dbReference type="Pfam" id="PF08785">
    <property type="entry name" value="Ku_PK_bind"/>
    <property type="match status" value="1"/>
</dbReference>
<dbReference type="GO" id="GO:0043564">
    <property type="term" value="C:Ku70:Ku80 complex"/>
    <property type="evidence" value="ECO:0000318"/>
    <property type="project" value="GO_Central"/>
</dbReference>
<dbReference type="InParanoid" id="B3S9Y9"/>
<keyword evidence="11" id="KW-0234">DNA repair</keyword>
<dbReference type="SMART" id="SM00559">
    <property type="entry name" value="Ku78"/>
    <property type="match status" value="1"/>
</dbReference>
<dbReference type="InterPro" id="IPR016194">
    <property type="entry name" value="SPOC-like_C_dom_sf"/>
</dbReference>
<evidence type="ECO:0000256" key="5">
    <source>
        <dbReference type="ARBA" id="ARBA00022801"/>
    </source>
</evidence>
<dbReference type="InterPro" id="IPR005161">
    <property type="entry name" value="Ku_N"/>
</dbReference>
<keyword evidence="9" id="KW-0238">DNA-binding</keyword>
<gene>
    <name evidence="17" type="ORF">TRIADDRAFT_61074</name>
</gene>
<evidence type="ECO:0000256" key="4">
    <source>
        <dbReference type="ARBA" id="ARBA00022763"/>
    </source>
</evidence>
<evidence type="ECO:0000256" key="6">
    <source>
        <dbReference type="ARBA" id="ARBA00022806"/>
    </source>
</evidence>
<dbReference type="GO" id="GO:0003678">
    <property type="term" value="F:DNA helicase activity"/>
    <property type="evidence" value="ECO:0007669"/>
    <property type="project" value="InterPro"/>
</dbReference>
<dbReference type="Pfam" id="PF03730">
    <property type="entry name" value="Ku_C"/>
    <property type="match status" value="1"/>
</dbReference>
<dbReference type="OrthoDB" id="30826at2759"/>
<dbReference type="FunFam" id="1.10.1600.10:FF:000002">
    <property type="entry name" value="X-ray repair cross-complementing protein 5"/>
    <property type="match status" value="1"/>
</dbReference>
<accession>B3S9Y9</accession>
<evidence type="ECO:0000256" key="15">
    <source>
        <dbReference type="SAM" id="SignalP"/>
    </source>
</evidence>
<feature type="signal peptide" evidence="15">
    <location>
        <begin position="1"/>
        <end position="19"/>
    </location>
</feature>
<dbReference type="GO" id="GO:0000723">
    <property type="term" value="P:telomere maintenance"/>
    <property type="evidence" value="ECO:0000318"/>
    <property type="project" value="GO_Central"/>
</dbReference>
<evidence type="ECO:0000256" key="13">
    <source>
        <dbReference type="ARBA" id="ARBA00071961"/>
    </source>
</evidence>
<dbReference type="InterPro" id="IPR036465">
    <property type="entry name" value="vWFA_dom_sf"/>
</dbReference>
<evidence type="ECO:0000256" key="1">
    <source>
        <dbReference type="ARBA" id="ARBA00004123"/>
    </source>
</evidence>
<feature type="chain" id="PRO_5002797523" description="X-ray repair cross-complementing protein 5" evidence="15">
    <location>
        <begin position="20"/>
        <end position="784"/>
    </location>
</feature>
<protein>
    <recommendedName>
        <fullName evidence="13">X-ray repair cross-complementing protein 5</fullName>
    </recommendedName>
    <alternativeName>
        <fullName evidence="14">Ku80</fullName>
    </alternativeName>
</protein>
<dbReference type="HOGENOM" id="CLU_010975_2_1_1"/>
<dbReference type="PANTHER" id="PTHR12604:SF4">
    <property type="entry name" value="X-RAY REPAIR CROSS-COMPLEMENTING PROTEIN 5"/>
    <property type="match status" value="1"/>
</dbReference>
<dbReference type="FunCoup" id="B3S9Y9">
    <property type="interactions" value="2003"/>
</dbReference>
<dbReference type="GO" id="GO:0005737">
    <property type="term" value="C:cytoplasm"/>
    <property type="evidence" value="ECO:0007669"/>
    <property type="project" value="UniProtKB-ARBA"/>
</dbReference>
<dbReference type="FunFam" id="2.40.290.10:FF:000005">
    <property type="entry name" value="X-ray repair cross-complementing protein 5"/>
    <property type="match status" value="1"/>
</dbReference>
<dbReference type="RefSeq" id="XP_002117043.1">
    <property type="nucleotide sequence ID" value="XM_002117007.1"/>
</dbReference>
<dbReference type="eggNOG" id="KOG2326">
    <property type="taxonomic scope" value="Eukaryota"/>
</dbReference>
<evidence type="ECO:0000256" key="12">
    <source>
        <dbReference type="ARBA" id="ARBA00023242"/>
    </source>
</evidence>
<dbReference type="InterPro" id="IPR006164">
    <property type="entry name" value="DNA_bd_Ku70/Ku80"/>
</dbReference>
<dbReference type="OMA" id="WAMQYVW"/>
<dbReference type="GeneID" id="6758256"/>
<dbReference type="PIRSF" id="PIRSF016570">
    <property type="entry name" value="Ku80"/>
    <property type="match status" value="1"/>
</dbReference>
<dbReference type="InterPro" id="IPR024193">
    <property type="entry name" value="Ku80"/>
</dbReference>
<dbReference type="PANTHER" id="PTHR12604">
    <property type="entry name" value="KU AUTOANTIGEN DNA HELICASE"/>
    <property type="match status" value="1"/>
</dbReference>
<evidence type="ECO:0000259" key="16">
    <source>
        <dbReference type="SMART" id="SM00559"/>
    </source>
</evidence>
<keyword evidence="15" id="KW-0732">Signal</keyword>
<evidence type="ECO:0000256" key="7">
    <source>
        <dbReference type="ARBA" id="ARBA00022840"/>
    </source>
</evidence>
<dbReference type="GO" id="GO:0042162">
    <property type="term" value="F:telomeric DNA binding"/>
    <property type="evidence" value="ECO:0000318"/>
    <property type="project" value="GO_Central"/>
</dbReference>
<keyword evidence="5" id="KW-0378">Hydrolase</keyword>
<dbReference type="GO" id="GO:0006310">
    <property type="term" value="P:DNA recombination"/>
    <property type="evidence" value="ECO:0007669"/>
    <property type="project" value="UniProtKB-KW"/>
</dbReference>
<comment type="similarity">
    <text evidence="2">Belongs to the ku80 family.</text>
</comment>
<organism evidence="17 18">
    <name type="scientific">Trichoplax adhaerens</name>
    <name type="common">Trichoplax reptans</name>
    <dbReference type="NCBI Taxonomy" id="10228"/>
    <lineage>
        <taxon>Eukaryota</taxon>
        <taxon>Metazoa</taxon>
        <taxon>Placozoa</taxon>
        <taxon>Uniplacotomia</taxon>
        <taxon>Trichoplacea</taxon>
        <taxon>Trichoplacidae</taxon>
        <taxon>Trichoplax</taxon>
    </lineage>
</organism>
<dbReference type="Pfam" id="PF03731">
    <property type="entry name" value="Ku_N"/>
    <property type="match status" value="2"/>
</dbReference>
<name>B3S9Y9_TRIAD</name>
<dbReference type="Gene3D" id="2.40.290.10">
    <property type="match status" value="1"/>
</dbReference>
<dbReference type="Pfam" id="PF02735">
    <property type="entry name" value="Ku"/>
    <property type="match status" value="1"/>
</dbReference>
<evidence type="ECO:0000256" key="10">
    <source>
        <dbReference type="ARBA" id="ARBA00023172"/>
    </source>
</evidence>
<comment type="subcellular location">
    <subcellularLocation>
        <location evidence="1">Nucleus</location>
    </subcellularLocation>
</comment>
<dbReference type="InterPro" id="IPR036494">
    <property type="entry name" value="Ku_C_sf"/>
</dbReference>
<dbReference type="Proteomes" id="UP000009022">
    <property type="component" value="Unassembled WGS sequence"/>
</dbReference>
<evidence type="ECO:0000256" key="2">
    <source>
        <dbReference type="ARBA" id="ARBA00007726"/>
    </source>
</evidence>
<dbReference type="SUPFAM" id="SSF53300">
    <property type="entry name" value="vWA-like"/>
    <property type="match status" value="1"/>
</dbReference>
<dbReference type="PhylomeDB" id="B3S9Y9"/>
<dbReference type="Gene3D" id="1.10.1600.10">
    <property type="match status" value="1"/>
</dbReference>
<proteinExistence type="inferred from homology"/>
<dbReference type="Gene3D" id="1.25.40.240">
    <property type="entry name" value="Ku, C-terminal domain"/>
    <property type="match status" value="1"/>
</dbReference>
<evidence type="ECO:0000256" key="11">
    <source>
        <dbReference type="ARBA" id="ARBA00023204"/>
    </source>
</evidence>
<dbReference type="Gene3D" id="3.40.50.410">
    <property type="entry name" value="von Willebrand factor, type A domain"/>
    <property type="match status" value="1"/>
</dbReference>
<dbReference type="KEGG" id="tad:TRIADDRAFT_61074"/>
<keyword evidence="10" id="KW-0233">DNA recombination</keyword>
<evidence type="ECO:0000256" key="9">
    <source>
        <dbReference type="ARBA" id="ARBA00023125"/>
    </source>
</evidence>
<dbReference type="EMBL" id="DS985260">
    <property type="protein sequence ID" value="EDV20349.1"/>
    <property type="molecule type" value="Genomic_DNA"/>
</dbReference>
<dbReference type="InterPro" id="IPR014893">
    <property type="entry name" value="Ku_PK_bind"/>
</dbReference>
<keyword evidence="12" id="KW-0539">Nucleus</keyword>
<evidence type="ECO:0000313" key="17">
    <source>
        <dbReference type="EMBL" id="EDV20349.1"/>
    </source>
</evidence>
<dbReference type="AlphaFoldDB" id="B3S9Y9"/>
<evidence type="ECO:0000256" key="8">
    <source>
        <dbReference type="ARBA" id="ARBA00022843"/>
    </source>
</evidence>
<keyword evidence="4" id="KW-0227">DNA damage</keyword>
<reference evidence="17 18" key="1">
    <citation type="journal article" date="2008" name="Nature">
        <title>The Trichoplax genome and the nature of placozoans.</title>
        <authorList>
            <person name="Srivastava M."/>
            <person name="Begovic E."/>
            <person name="Chapman J."/>
            <person name="Putnam N.H."/>
            <person name="Hellsten U."/>
            <person name="Kawashima T."/>
            <person name="Kuo A."/>
            <person name="Mitros T."/>
            <person name="Salamov A."/>
            <person name="Carpenter M.L."/>
            <person name="Signorovitch A.Y."/>
            <person name="Moreno M.A."/>
            <person name="Kamm K."/>
            <person name="Grimwood J."/>
            <person name="Schmutz J."/>
            <person name="Shapiro H."/>
            <person name="Grigoriev I.V."/>
            <person name="Buss L.W."/>
            <person name="Schierwater B."/>
            <person name="Dellaporta S.L."/>
            <person name="Rokhsar D.S."/>
        </authorList>
    </citation>
    <scope>NUCLEOTIDE SEQUENCE [LARGE SCALE GENOMIC DNA]</scope>
    <source>
        <strain evidence="17 18">Grell-BS-1999</strain>
    </source>
</reference>
<evidence type="ECO:0000256" key="14">
    <source>
        <dbReference type="ARBA" id="ARBA00078350"/>
    </source>
</evidence>
<evidence type="ECO:0000256" key="3">
    <source>
        <dbReference type="ARBA" id="ARBA00022741"/>
    </source>
</evidence>
<feature type="domain" description="Ku" evidence="16">
    <location>
        <begin position="291"/>
        <end position="429"/>
    </location>
</feature>
<dbReference type="FunFam" id="3.40.50.410:FF:000261">
    <property type="entry name" value="Predicted protein"/>
    <property type="match status" value="1"/>
</dbReference>
<keyword evidence="8" id="KW-0832">Ubl conjugation</keyword>
<dbReference type="SUPFAM" id="SSF100939">
    <property type="entry name" value="SPOC domain-like"/>
    <property type="match status" value="1"/>
</dbReference>
<sequence>MAYSKFWIVVLCIMECCFSTLINHHQEAIAICLDVSPSMCYAPQGHASKLETSVNAINMIVSRKMFSQGHLANKDEFALVLFGTQARKRIDNYTACSTKNALSVIDIFVYCLESDNDLYEDGQYENISVVRPLGPPDLNFLRYIQTNIAPVLDSIIVAMDLLKKSTSGKKFGDKRIILFSDLGSPFADDQIAGESTLKKILEIVDGDSHSLRSALSTLSFFQKRSIKMTTVFRGPLEIGSKLKINTYAYIKVRESKPESWKKLSAISEASNQPGDMKVKIERSYHLNDEDETEIERENLAKGYKYGKTIVPWLKIDEESMKLKAAKCLSVLGFTKSENVKRHWLMGDGVVVFMPAPNDEPAGVAFSALVQALYETDKVAVVRYVYRNNSQPKLGILFPQIKATYRSLLFIQLPFMEDIRQYTFASLTTNKKNVPTDDQLDLVDDLVTSMDLSRAYRDDDGELIEALKPKLTFNPVLQRSYQCIQHRALNPDDALPRPDPVITRYLSPSQDVTATCASHFQKIKDSFGIVHVQKKKKRDDGTAASIFKDNIDLALELDTSSKRAKDSNSTADVDFSISSLSKENVTEVGTVQPVQDFKAMINQKDEDRFEEGTDYRPNWYPMNTLACKQMKSRIWQLVMDSIGSQLFPKAMDCLKALREECVRLGEPAVFNQFLQDMKDKLSNAFGRDFWLLVVEGEITLISVQESSESDVTVADAKSFLKSTDTKVEDNTKETTEEDADDLVVGNDVKKRSTCEYDEITCYELPRAGIALISIVPFTFTIAITS</sequence>
<dbReference type="FunFam" id="1.25.40.240:FF:000001">
    <property type="entry name" value="X-ray repair cross-complementing protein 5"/>
    <property type="match status" value="1"/>
</dbReference>
<dbReference type="GO" id="GO:0006303">
    <property type="term" value="P:double-strand break repair via nonhomologous end joining"/>
    <property type="evidence" value="ECO:0000318"/>
    <property type="project" value="GO_Central"/>
</dbReference>
<dbReference type="CDD" id="cd00873">
    <property type="entry name" value="KU80"/>
    <property type="match status" value="1"/>
</dbReference>
<dbReference type="GO" id="GO:0016787">
    <property type="term" value="F:hydrolase activity"/>
    <property type="evidence" value="ECO:0007669"/>
    <property type="project" value="UniProtKB-KW"/>
</dbReference>
<dbReference type="SUPFAM" id="SSF101420">
    <property type="entry name" value="C-terminal domain of Ku80"/>
    <property type="match status" value="1"/>
</dbReference>
<keyword evidence="7" id="KW-0067">ATP-binding</keyword>